<keyword evidence="3 8" id="KW-0812">Transmembrane</keyword>
<dbReference type="OrthoDB" id="440553at2759"/>
<feature type="transmembrane region" description="Helical" evidence="8">
    <location>
        <begin position="76"/>
        <end position="93"/>
    </location>
</feature>
<keyword evidence="6" id="KW-0325">Glycoprotein</keyword>
<dbReference type="Proteomes" id="UP000007796">
    <property type="component" value="Unassembled WGS sequence"/>
</dbReference>
<feature type="transmembrane region" description="Helical" evidence="8">
    <location>
        <begin position="467"/>
        <end position="484"/>
    </location>
</feature>
<feature type="transmembrane region" description="Helical" evidence="8">
    <location>
        <begin position="347"/>
        <end position="371"/>
    </location>
</feature>
<feature type="region of interest" description="Disordered" evidence="7">
    <location>
        <begin position="1"/>
        <end position="51"/>
    </location>
</feature>
<dbReference type="InterPro" id="IPR011701">
    <property type="entry name" value="MFS"/>
</dbReference>
<evidence type="ECO:0000313" key="11">
    <source>
        <dbReference type="Proteomes" id="UP000007796"/>
    </source>
</evidence>
<dbReference type="SUPFAM" id="SSF103473">
    <property type="entry name" value="MFS general substrate transporter"/>
    <property type="match status" value="1"/>
</dbReference>
<accession>F0XE36</accession>
<feature type="transmembrane region" description="Helical" evidence="8">
    <location>
        <begin position="404"/>
        <end position="421"/>
    </location>
</feature>
<dbReference type="InParanoid" id="F0XE36"/>
<feature type="domain" description="Major facilitator superfamily (MFS) profile" evidence="9">
    <location>
        <begin position="78"/>
        <end position="520"/>
    </location>
</feature>
<evidence type="ECO:0000256" key="7">
    <source>
        <dbReference type="SAM" id="MobiDB-lite"/>
    </source>
</evidence>
<evidence type="ECO:0000259" key="9">
    <source>
        <dbReference type="PROSITE" id="PS50850"/>
    </source>
</evidence>
<evidence type="ECO:0000256" key="8">
    <source>
        <dbReference type="SAM" id="Phobius"/>
    </source>
</evidence>
<keyword evidence="4 8" id="KW-1133">Transmembrane helix</keyword>
<gene>
    <name evidence="10" type="ORF">CMQ_1096</name>
</gene>
<evidence type="ECO:0000256" key="6">
    <source>
        <dbReference type="ARBA" id="ARBA00023180"/>
    </source>
</evidence>
<feature type="transmembrane region" description="Helical" evidence="8">
    <location>
        <begin position="496"/>
        <end position="516"/>
    </location>
</feature>
<feature type="transmembrane region" description="Helical" evidence="8">
    <location>
        <begin position="304"/>
        <end position="327"/>
    </location>
</feature>
<keyword evidence="11" id="KW-1185">Reference proteome</keyword>
<dbReference type="InterPro" id="IPR020846">
    <property type="entry name" value="MFS_dom"/>
</dbReference>
<dbReference type="FunFam" id="1.20.1250.20:FF:000172">
    <property type="entry name" value="MFS multidrug resistance transporter"/>
    <property type="match status" value="1"/>
</dbReference>
<feature type="transmembrane region" description="Helical" evidence="8">
    <location>
        <begin position="167"/>
        <end position="192"/>
    </location>
</feature>
<organism evidence="11">
    <name type="scientific">Grosmannia clavigera (strain kw1407 / UAMH 11150)</name>
    <name type="common">Blue stain fungus</name>
    <name type="synonym">Graphiocladiella clavigera</name>
    <dbReference type="NCBI Taxonomy" id="655863"/>
    <lineage>
        <taxon>Eukaryota</taxon>
        <taxon>Fungi</taxon>
        <taxon>Dikarya</taxon>
        <taxon>Ascomycota</taxon>
        <taxon>Pezizomycotina</taxon>
        <taxon>Sordariomycetes</taxon>
        <taxon>Sordariomycetidae</taxon>
        <taxon>Ophiostomatales</taxon>
        <taxon>Ophiostomataceae</taxon>
        <taxon>Leptographium</taxon>
    </lineage>
</organism>
<comment type="subcellular location">
    <subcellularLocation>
        <location evidence="1">Membrane</location>
        <topology evidence="1">Multi-pass membrane protein</topology>
    </subcellularLocation>
</comment>
<dbReference type="InterPro" id="IPR036259">
    <property type="entry name" value="MFS_trans_sf"/>
</dbReference>
<evidence type="ECO:0000313" key="10">
    <source>
        <dbReference type="EMBL" id="EFX04168.1"/>
    </source>
</evidence>
<dbReference type="PANTHER" id="PTHR23502:SF51">
    <property type="entry name" value="QUINIDINE RESISTANCE PROTEIN 1-RELATED"/>
    <property type="match status" value="1"/>
</dbReference>
<dbReference type="GeneID" id="25973936"/>
<dbReference type="PROSITE" id="PS50850">
    <property type="entry name" value="MFS"/>
    <property type="match status" value="1"/>
</dbReference>
<feature type="transmembrane region" description="Helical" evidence="8">
    <location>
        <begin position="144"/>
        <end position="161"/>
    </location>
</feature>
<feature type="transmembrane region" description="Helical" evidence="8">
    <location>
        <begin position="113"/>
        <end position="132"/>
    </location>
</feature>
<reference evidence="10 11" key="1">
    <citation type="journal article" date="2011" name="Proc. Natl. Acad. Sci. U.S.A.">
        <title>Genome and transcriptome analyses of the mountain pine beetle-fungal symbiont Grosmannia clavigera, a lodgepole pine pathogen.</title>
        <authorList>
            <person name="DiGuistini S."/>
            <person name="Wang Y."/>
            <person name="Liao N.Y."/>
            <person name="Taylor G."/>
            <person name="Tanguay P."/>
            <person name="Feau N."/>
            <person name="Henrissat B."/>
            <person name="Chan S.K."/>
            <person name="Hesse-Orce U."/>
            <person name="Alamouti S.M."/>
            <person name="Tsui C.K.M."/>
            <person name="Docking R.T."/>
            <person name="Levasseur A."/>
            <person name="Haridas S."/>
            <person name="Robertson G."/>
            <person name="Birol I."/>
            <person name="Holt R.A."/>
            <person name="Marra M.A."/>
            <person name="Hamelin R.C."/>
            <person name="Hirst M."/>
            <person name="Jones S.J.M."/>
            <person name="Bohlmann J."/>
            <person name="Breuil C."/>
        </authorList>
    </citation>
    <scope>NUCLEOTIDE SEQUENCE [LARGE SCALE GENOMIC DNA]</scope>
    <source>
        <strain evidence="11">kw1407 / UAMH 11150</strain>
    </source>
</reference>
<dbReference type="HOGENOM" id="CLU_008455_8_4_1"/>
<dbReference type="FunCoup" id="F0XE36">
    <property type="interactions" value="23"/>
</dbReference>
<dbReference type="PRINTS" id="PR01036">
    <property type="entry name" value="TCRTETB"/>
</dbReference>
<dbReference type="eggNOG" id="KOG0255">
    <property type="taxonomic scope" value="Eukaryota"/>
</dbReference>
<dbReference type="FunFam" id="1.20.1720.10:FF:000009">
    <property type="entry name" value="MFS multidrug transporter"/>
    <property type="match status" value="1"/>
</dbReference>
<dbReference type="GO" id="GO:0140115">
    <property type="term" value="P:export across plasma membrane"/>
    <property type="evidence" value="ECO:0007669"/>
    <property type="project" value="UniProtKB-ARBA"/>
</dbReference>
<proteinExistence type="predicted"/>
<name>F0XE36_GROCL</name>
<dbReference type="Gene3D" id="1.20.1250.20">
    <property type="entry name" value="MFS general substrate transporter like domains"/>
    <property type="match status" value="1"/>
</dbReference>
<keyword evidence="2" id="KW-0813">Transport</keyword>
<evidence type="ECO:0000256" key="3">
    <source>
        <dbReference type="ARBA" id="ARBA00022692"/>
    </source>
</evidence>
<evidence type="ECO:0000256" key="5">
    <source>
        <dbReference type="ARBA" id="ARBA00023136"/>
    </source>
</evidence>
<dbReference type="Pfam" id="PF07690">
    <property type="entry name" value="MFS_1"/>
    <property type="match status" value="1"/>
</dbReference>
<dbReference type="GO" id="GO:0015137">
    <property type="term" value="F:citrate transmembrane transporter activity"/>
    <property type="evidence" value="ECO:0007669"/>
    <property type="project" value="UniProtKB-ARBA"/>
</dbReference>
<keyword evidence="5 8" id="KW-0472">Membrane</keyword>
<feature type="transmembrane region" description="Helical" evidence="8">
    <location>
        <begin position="204"/>
        <end position="226"/>
    </location>
</feature>
<feature type="transmembrane region" description="Helical" evidence="8">
    <location>
        <begin position="232"/>
        <end position="254"/>
    </location>
</feature>
<feature type="compositionally biased region" description="Polar residues" evidence="7">
    <location>
        <begin position="16"/>
        <end position="27"/>
    </location>
</feature>
<evidence type="ECO:0000256" key="4">
    <source>
        <dbReference type="ARBA" id="ARBA00022989"/>
    </source>
</evidence>
<dbReference type="AlphaFoldDB" id="F0XE36"/>
<dbReference type="GO" id="GO:0005886">
    <property type="term" value="C:plasma membrane"/>
    <property type="evidence" value="ECO:0007669"/>
    <property type="project" value="TreeGrafter"/>
</dbReference>
<evidence type="ECO:0000256" key="1">
    <source>
        <dbReference type="ARBA" id="ARBA00004141"/>
    </source>
</evidence>
<dbReference type="STRING" id="655863.F0XE36"/>
<dbReference type="PANTHER" id="PTHR23502">
    <property type="entry name" value="MAJOR FACILITATOR SUPERFAMILY"/>
    <property type="match status" value="1"/>
</dbReference>
<dbReference type="EMBL" id="GL629765">
    <property type="protein sequence ID" value="EFX04168.1"/>
    <property type="molecule type" value="Genomic_DNA"/>
</dbReference>
<protein>
    <submittedName>
        <fullName evidence="10">Major facilitator superfamily transporter multidrug resistance</fullName>
    </submittedName>
</protein>
<evidence type="ECO:0000256" key="2">
    <source>
        <dbReference type="ARBA" id="ARBA00022448"/>
    </source>
</evidence>
<dbReference type="RefSeq" id="XP_014173650.1">
    <property type="nucleotide sequence ID" value="XM_014318175.1"/>
</dbReference>
<feature type="transmembrane region" description="Helical" evidence="8">
    <location>
        <begin position="427"/>
        <end position="455"/>
    </location>
</feature>
<sequence>MAENRTSIGTGGGWSRPSTGSAASIDSNGPVAGETVERPAPVSDMMPSETKETAVVVETEPVPAPPYSIYNGREKWFLVAMVAVAGFYSPLPANIYFPAIPQMAKAFHKSTSALNQTVTAYLVMQGLSPMLWGPLSDRFGRRPVLMGCMVVLLGSCIGLALCPVSAFWLLILLRCVQAAGCASTIALGAGVVGDISTPKERGGFFGMFNIGPMIAPCIGPAIGGIIAEKLGWRAIFWTLVILAALCLVFILCFLPETLRRLVGNGSVQLGGIYRPLVPIVARNRSPSPPSPTLQQQRPPSMNPFVILTYPDVIVSLAFTGMVYAVNYTITATISSSFADLFPYLTEIEIGLCYLPTGAGMIAGSTLTGKLLDREHARFRRETDAASDASGVEVPFPKEVARLRLMPIHLVIFTACVYSWGFCLRYKAPLAVLLIIQVVLGYTSISILNTTMTLLIDILQTRSSSATACTNLVRCLLAAILVAVINKMTTSRLGPEYTYVLFGAICTLLLPLMYVEMRMGPRWRLKRESKEME</sequence>